<dbReference type="GO" id="GO:0033539">
    <property type="term" value="P:fatty acid beta-oxidation using acyl-CoA dehydrogenase"/>
    <property type="evidence" value="ECO:0007669"/>
    <property type="project" value="TreeGrafter"/>
</dbReference>
<dbReference type="Gene3D" id="3.40.50.620">
    <property type="entry name" value="HUPs"/>
    <property type="match status" value="2"/>
</dbReference>
<dbReference type="GO" id="GO:0050660">
    <property type="term" value="F:flavin adenine dinucleotide binding"/>
    <property type="evidence" value="ECO:0007669"/>
    <property type="project" value="InterPro"/>
</dbReference>
<dbReference type="SMART" id="SM00893">
    <property type="entry name" value="ETF"/>
    <property type="match status" value="2"/>
</dbReference>
<keyword evidence="5" id="KW-1185">Reference proteome</keyword>
<evidence type="ECO:0000256" key="1">
    <source>
        <dbReference type="ARBA" id="ARBA00005817"/>
    </source>
</evidence>
<dbReference type="InterPro" id="IPR014730">
    <property type="entry name" value="ETF_a/b_N"/>
</dbReference>
<comment type="similarity">
    <text evidence="1">Belongs to the ETF alpha-subunit/FixB family.</text>
</comment>
<reference evidence="5" key="1">
    <citation type="submission" date="2017-04" db="EMBL/GenBank/DDBJ databases">
        <title>Comparative genomics and description of representatives of a novel lineage of planctomycetes thriving in anoxic sediments.</title>
        <authorList>
            <person name="Spring S."/>
            <person name="Bunk B."/>
            <person name="Sproer C."/>
        </authorList>
    </citation>
    <scope>NUCLEOTIDE SEQUENCE [LARGE SCALE GENOMIC DNA]</scope>
    <source>
        <strain evidence="5">ST-PulAB-D4</strain>
    </source>
</reference>
<dbReference type="InterPro" id="IPR014731">
    <property type="entry name" value="ETF_asu_C"/>
</dbReference>
<dbReference type="SUPFAM" id="SSF52467">
    <property type="entry name" value="DHS-like NAD/FAD-binding domain"/>
    <property type="match status" value="1"/>
</dbReference>
<dbReference type="PANTHER" id="PTHR43153:SF1">
    <property type="entry name" value="ELECTRON TRANSFER FLAVOPROTEIN SUBUNIT ALPHA, MITOCHONDRIAL"/>
    <property type="match status" value="1"/>
</dbReference>
<dbReference type="EMBL" id="CP021023">
    <property type="protein sequence ID" value="ARN58005.1"/>
    <property type="molecule type" value="Genomic_DNA"/>
</dbReference>
<dbReference type="AlphaFoldDB" id="A0A1W6LQD3"/>
<proteinExistence type="inferred from homology"/>
<feature type="domain" description="Electron transfer flavoprotein alpha/beta-subunit N-terminal" evidence="3">
    <location>
        <begin position="25"/>
        <end position="224"/>
    </location>
</feature>
<protein>
    <submittedName>
        <fullName evidence="4">Electron transfer flavoprotein large subunit</fullName>
    </submittedName>
</protein>
<dbReference type="RefSeq" id="WP_085756618.1">
    <property type="nucleotide sequence ID" value="NZ_CP021023.1"/>
</dbReference>
<evidence type="ECO:0000259" key="3">
    <source>
        <dbReference type="SMART" id="SM00893"/>
    </source>
</evidence>
<sequence length="615" mass="66762">MNFILLVKYVPDVSRITDSSFDSETGNLRRASLPGITNPEDISAISLAKRIADRKADGSDKFIALTMGPAPASKALYEALSLAADKAFHLQNSRFAGADTWATAEILTKAIKKIAREEFGDEPYAVAGGMQSCDGDTAQVLPQTAAALNLPIISYAFDGDYRDRRFHFSCIKEGGDVFLSTGEKSFVLTVSSFEYPLYPSFSRSRWARVQPHKRLTAEMIGLEGSGMSNSLTKVVKIFRPKENQRKQEHITSLKEFSELIVQSCKKKHRRESAGRFVDYKPTNSSEVWVVCEPSDKLEECTAELLAEARKLASEIGGVCCLAAFDSPDQKFAEKAARAGADKIYRLPNCGVNENRERQGRMLGELVNSKKPKIVMFSATLFGRVAAPICAYITGSGLTADCTSLHLEKKSDGGFELIQTRPALGGNIMAQIKTINSTTSMATVRPGRFTAAISDQERQCELVDFPAALVKDRDIAVESQSGSKVSDFNCDVIISAGRGLASKENFEETILPFKKVLELSCSCSAAAGASRAAVEHGFADRNLQIGQTGKTVSPSLYIAAGISGAVQHIVGIEKSSVIMSINSDPGCPIFAQSDYYYVGDAVQSLNKIRGFLESML</sequence>
<dbReference type="PANTHER" id="PTHR43153">
    <property type="entry name" value="ELECTRON TRANSFER FLAVOPROTEIN ALPHA"/>
    <property type="match status" value="1"/>
</dbReference>
<evidence type="ECO:0000313" key="5">
    <source>
        <dbReference type="Proteomes" id="UP000193334"/>
    </source>
</evidence>
<dbReference type="Gene3D" id="3.40.50.1220">
    <property type="entry name" value="TPP-binding domain"/>
    <property type="match status" value="1"/>
</dbReference>
<dbReference type="InterPro" id="IPR029035">
    <property type="entry name" value="DHS-like_NAD/FAD-binding_dom"/>
</dbReference>
<dbReference type="InterPro" id="IPR001308">
    <property type="entry name" value="ETF_a/FixB"/>
</dbReference>
<dbReference type="Pfam" id="PF01012">
    <property type="entry name" value="ETF"/>
    <property type="match status" value="2"/>
</dbReference>
<dbReference type="Proteomes" id="UP000193334">
    <property type="component" value="Chromosome"/>
</dbReference>
<feature type="domain" description="Electron transfer flavoprotein alpha/beta-subunit N-terminal" evidence="3">
    <location>
        <begin position="287"/>
        <end position="486"/>
    </location>
</feature>
<organism evidence="4 5">
    <name type="scientific">Sedimentisphaera salicampi</name>
    <dbReference type="NCBI Taxonomy" id="1941349"/>
    <lineage>
        <taxon>Bacteria</taxon>
        <taxon>Pseudomonadati</taxon>
        <taxon>Planctomycetota</taxon>
        <taxon>Phycisphaerae</taxon>
        <taxon>Sedimentisphaerales</taxon>
        <taxon>Sedimentisphaeraceae</taxon>
        <taxon>Sedimentisphaera</taxon>
    </lineage>
</organism>
<evidence type="ECO:0000313" key="4">
    <source>
        <dbReference type="EMBL" id="ARN58005.1"/>
    </source>
</evidence>
<dbReference type="SUPFAM" id="SSF52402">
    <property type="entry name" value="Adenine nucleotide alpha hydrolases-like"/>
    <property type="match status" value="2"/>
</dbReference>
<name>A0A1W6LQD3_9BACT</name>
<dbReference type="InterPro" id="IPR014729">
    <property type="entry name" value="Rossmann-like_a/b/a_fold"/>
</dbReference>
<dbReference type="Pfam" id="PF00766">
    <property type="entry name" value="ETF_alpha"/>
    <property type="match status" value="1"/>
</dbReference>
<evidence type="ECO:0000256" key="2">
    <source>
        <dbReference type="ARBA" id="ARBA00022982"/>
    </source>
</evidence>
<accession>A0A1W6LQD3</accession>
<keyword evidence="2" id="KW-0813">Transport</keyword>
<gene>
    <name evidence="4" type="primary">etfA_2</name>
    <name evidence="4" type="ORF">STSP1_02431</name>
</gene>
<dbReference type="KEGG" id="pbp:STSP1_02431"/>
<dbReference type="GO" id="GO:0009055">
    <property type="term" value="F:electron transfer activity"/>
    <property type="evidence" value="ECO:0007669"/>
    <property type="project" value="InterPro"/>
</dbReference>
<keyword evidence="2" id="KW-0249">Electron transport</keyword>
<dbReference type="STRING" id="1941349.STSP1_02431"/>